<organism evidence="1 2">
    <name type="scientific">Shinella pollutisoli</name>
    <dbReference type="NCBI Taxonomy" id="2250594"/>
    <lineage>
        <taxon>Bacteria</taxon>
        <taxon>Pseudomonadati</taxon>
        <taxon>Pseudomonadota</taxon>
        <taxon>Alphaproteobacteria</taxon>
        <taxon>Hyphomicrobiales</taxon>
        <taxon>Rhizobiaceae</taxon>
        <taxon>Shinella</taxon>
    </lineage>
</organism>
<evidence type="ECO:0000313" key="2">
    <source>
        <dbReference type="Proteomes" id="UP001595377"/>
    </source>
</evidence>
<dbReference type="EMBL" id="JBHRSP010000051">
    <property type="protein sequence ID" value="MFC3076269.1"/>
    <property type="molecule type" value="Genomic_DNA"/>
</dbReference>
<reference evidence="2" key="1">
    <citation type="journal article" date="2019" name="Int. J. Syst. Evol. Microbiol.">
        <title>The Global Catalogue of Microorganisms (GCM) 10K type strain sequencing project: providing services to taxonomists for standard genome sequencing and annotation.</title>
        <authorList>
            <consortium name="The Broad Institute Genomics Platform"/>
            <consortium name="The Broad Institute Genome Sequencing Center for Infectious Disease"/>
            <person name="Wu L."/>
            <person name="Ma J."/>
        </authorList>
    </citation>
    <scope>NUCLEOTIDE SEQUENCE [LARGE SCALE GENOMIC DNA]</scope>
    <source>
        <strain evidence="2">KCTC 52677</strain>
    </source>
</reference>
<evidence type="ECO:0000313" key="1">
    <source>
        <dbReference type="EMBL" id="MFC3076269.1"/>
    </source>
</evidence>
<sequence>MKVSRDNLPCGKTFPVYCVEHAPVAGADGTGLYGECGKAEWYFRFSYRNSFTNGAGSAAIYAWVFLAESEDLVEFIIDERDGLTDGVDEYYKHVSRSVFSQAKFVRNALPDAIRSWREMRAEGVRGGFRKVPFH</sequence>
<gene>
    <name evidence="1" type="ORF">ACFOHH_24360</name>
</gene>
<name>A0ABV7DPF4_9HYPH</name>
<proteinExistence type="predicted"/>
<comment type="caution">
    <text evidence="1">The sequence shown here is derived from an EMBL/GenBank/DDBJ whole genome shotgun (WGS) entry which is preliminary data.</text>
</comment>
<dbReference type="RefSeq" id="WP_257318430.1">
    <property type="nucleotide sequence ID" value="NZ_JANFDG010000056.1"/>
</dbReference>
<keyword evidence="2" id="KW-1185">Reference proteome</keyword>
<protein>
    <submittedName>
        <fullName evidence="1">Uncharacterized protein</fullName>
    </submittedName>
</protein>
<dbReference type="Proteomes" id="UP001595377">
    <property type="component" value="Unassembled WGS sequence"/>
</dbReference>
<accession>A0ABV7DPF4</accession>